<dbReference type="SMART" id="SM00066">
    <property type="entry name" value="GAL4"/>
    <property type="match status" value="1"/>
</dbReference>
<evidence type="ECO:0000256" key="2">
    <source>
        <dbReference type="ARBA" id="ARBA00023125"/>
    </source>
</evidence>
<feature type="compositionally biased region" description="Basic and acidic residues" evidence="5">
    <location>
        <begin position="66"/>
        <end position="76"/>
    </location>
</feature>
<keyword evidence="1" id="KW-0805">Transcription regulation</keyword>
<dbReference type="GeneID" id="38127764"/>
<dbReference type="VEuPathDB" id="FungiDB:CDV56_105790"/>
<dbReference type="PROSITE" id="PS00463">
    <property type="entry name" value="ZN2_CY6_FUNGAL_1"/>
    <property type="match status" value="1"/>
</dbReference>
<keyword evidence="8" id="KW-1185">Reference proteome</keyword>
<dbReference type="EMBL" id="NKHU02000165">
    <property type="protein sequence ID" value="RHZ50206.1"/>
    <property type="molecule type" value="Genomic_DNA"/>
</dbReference>
<comment type="caution">
    <text evidence="7">The sequence shown here is derived from an EMBL/GenBank/DDBJ whole genome shotgun (WGS) entry which is preliminary data.</text>
</comment>
<evidence type="ECO:0000259" key="6">
    <source>
        <dbReference type="PROSITE" id="PS50048"/>
    </source>
</evidence>
<dbReference type="OrthoDB" id="2991872at2759"/>
<evidence type="ECO:0000313" key="7">
    <source>
        <dbReference type="EMBL" id="RHZ50206.1"/>
    </source>
</evidence>
<dbReference type="GO" id="GO:0000981">
    <property type="term" value="F:DNA-binding transcription factor activity, RNA polymerase II-specific"/>
    <property type="evidence" value="ECO:0007669"/>
    <property type="project" value="InterPro"/>
</dbReference>
<dbReference type="Pfam" id="PF00172">
    <property type="entry name" value="Zn_clus"/>
    <property type="match status" value="1"/>
</dbReference>
<dbReference type="Proteomes" id="UP000215305">
    <property type="component" value="Unassembled WGS sequence"/>
</dbReference>
<dbReference type="InterPro" id="IPR053175">
    <property type="entry name" value="DHMBA_Reg_Transcription_Factor"/>
</dbReference>
<dbReference type="CDD" id="cd00067">
    <property type="entry name" value="GAL4"/>
    <property type="match status" value="1"/>
</dbReference>
<keyword evidence="4" id="KW-0539">Nucleus</keyword>
<dbReference type="InterPro" id="IPR036864">
    <property type="entry name" value="Zn2-C6_fun-type_DNA-bd_sf"/>
</dbReference>
<evidence type="ECO:0000256" key="5">
    <source>
        <dbReference type="SAM" id="MobiDB-lite"/>
    </source>
</evidence>
<dbReference type="PROSITE" id="PS50048">
    <property type="entry name" value="ZN2_CY6_FUNGAL_2"/>
    <property type="match status" value="1"/>
</dbReference>
<dbReference type="AlphaFoldDB" id="A0A397GL51"/>
<gene>
    <name evidence="7" type="ORF">CDV56_105790</name>
</gene>
<name>A0A397GL51_ASPTH</name>
<keyword evidence="3" id="KW-0804">Transcription</keyword>
<evidence type="ECO:0000256" key="1">
    <source>
        <dbReference type="ARBA" id="ARBA00023015"/>
    </source>
</evidence>
<dbReference type="GO" id="GO:0008270">
    <property type="term" value="F:zinc ion binding"/>
    <property type="evidence" value="ECO:0007669"/>
    <property type="project" value="InterPro"/>
</dbReference>
<protein>
    <recommendedName>
        <fullName evidence="6">Zn(2)-C6 fungal-type domain-containing protein</fullName>
    </recommendedName>
</protein>
<dbReference type="SUPFAM" id="SSF57701">
    <property type="entry name" value="Zn2/Cys6 DNA-binding domain"/>
    <property type="match status" value="1"/>
</dbReference>
<evidence type="ECO:0000256" key="4">
    <source>
        <dbReference type="ARBA" id="ARBA00023242"/>
    </source>
</evidence>
<dbReference type="InterPro" id="IPR021858">
    <property type="entry name" value="Fun_TF"/>
</dbReference>
<dbReference type="Pfam" id="PF11951">
    <property type="entry name" value="Fungal_trans_2"/>
    <property type="match status" value="1"/>
</dbReference>
<dbReference type="RefSeq" id="XP_026612653.1">
    <property type="nucleotide sequence ID" value="XM_026759409.1"/>
</dbReference>
<keyword evidence="2" id="KW-0238">DNA-binding</keyword>
<evidence type="ECO:0000256" key="3">
    <source>
        <dbReference type="ARBA" id="ARBA00023163"/>
    </source>
</evidence>
<organism evidence="7 8">
    <name type="scientific">Aspergillus thermomutatus</name>
    <name type="common">Neosartorya pseudofischeri</name>
    <dbReference type="NCBI Taxonomy" id="41047"/>
    <lineage>
        <taxon>Eukaryota</taxon>
        <taxon>Fungi</taxon>
        <taxon>Dikarya</taxon>
        <taxon>Ascomycota</taxon>
        <taxon>Pezizomycotina</taxon>
        <taxon>Eurotiomycetes</taxon>
        <taxon>Eurotiomycetidae</taxon>
        <taxon>Eurotiales</taxon>
        <taxon>Aspergillaceae</taxon>
        <taxon>Aspergillus</taxon>
        <taxon>Aspergillus subgen. Fumigati</taxon>
    </lineage>
</organism>
<accession>A0A397GL51</accession>
<feature type="region of interest" description="Disordered" evidence="5">
    <location>
        <begin position="56"/>
        <end position="90"/>
    </location>
</feature>
<dbReference type="GO" id="GO:0003677">
    <property type="term" value="F:DNA binding"/>
    <property type="evidence" value="ECO:0007669"/>
    <property type="project" value="UniProtKB-KW"/>
</dbReference>
<sequence>MVYGGKPSTGCQNCRQRHIKCDETRPSCKACVRTGRKCPGYRHPLDVVLRDHTAFHRRKNNAVSKSSKDVKGDTKEPTPTPVPVPVPSASSTAIVHATRTPQPATAGSWPVRREIGVPRKLYLPLEDTVTSLFFNSYLYLPKDPHIRIGFMEILPQSYSKARFGSHVHLGALAVAFFSVAAWTGHRLLLRTAEQFFVKALSRTREALEGDVEQNLDDMLMTVLLLSTFEELSALKERRVPNKAHLRGAIALLNSLGAQKRDSPSSRVLVNAVQTQIIRSSMGLDYLMIQTPKQWPLAPPMTSNGPLQLTVATSEIVSLRLTWDELASSPRKDNADEIQDILSRAALVDSKLDAWPRFVPSYWLPLPASTIPSSVRDAGIFQGRCDCYADLWVASTWNLYRDSRIVVRKIILDCLHSLNSDSANDHQIQETILMIQSLTTDICASIPFFLGSQIRSAQMSPHGIVYPEAEERRVSPAHQQTAPLLSGWFVLPYLNSFCSPGLSLRDDQLAWIKGQIQRVERIYPFDGRLG</sequence>
<proteinExistence type="predicted"/>
<evidence type="ECO:0000313" key="8">
    <source>
        <dbReference type="Proteomes" id="UP000215305"/>
    </source>
</evidence>
<reference evidence="7" key="1">
    <citation type="submission" date="2018-08" db="EMBL/GenBank/DDBJ databases">
        <title>Draft genome sequence of azole-resistant Aspergillus thermomutatus (Neosartorya pseudofischeri) strain HMR AF 39, isolated from a human nasal aspirate.</title>
        <authorList>
            <person name="Parent-Michaud M."/>
            <person name="Dufresne P.J."/>
            <person name="Fournier E."/>
            <person name="Martineau C."/>
            <person name="Moreira S."/>
            <person name="Perkins V."/>
            <person name="De Repentigny L."/>
            <person name="Dufresne S.F."/>
        </authorList>
    </citation>
    <scope>NUCLEOTIDE SEQUENCE [LARGE SCALE GENOMIC DNA]</scope>
    <source>
        <strain evidence="7">HMR AF 39</strain>
    </source>
</reference>
<dbReference type="InterPro" id="IPR001138">
    <property type="entry name" value="Zn2Cys6_DnaBD"/>
</dbReference>
<dbReference type="PANTHER" id="PTHR38791">
    <property type="entry name" value="ZN(II)2CYS6 TRANSCRIPTION FACTOR (EUROFUNG)-RELATED-RELATED"/>
    <property type="match status" value="1"/>
</dbReference>
<dbReference type="PANTHER" id="PTHR38791:SF5">
    <property type="entry name" value="TRANSCRIPTION FACTOR DBAG-RELATED"/>
    <property type="match status" value="1"/>
</dbReference>
<feature type="domain" description="Zn(2)-C6 fungal-type" evidence="6">
    <location>
        <begin position="10"/>
        <end position="38"/>
    </location>
</feature>
<dbReference type="STRING" id="41047.A0A397GL51"/>
<dbReference type="Gene3D" id="4.10.240.10">
    <property type="entry name" value="Zn(2)-C6 fungal-type DNA-binding domain"/>
    <property type="match status" value="1"/>
</dbReference>